<feature type="signal peptide" evidence="2">
    <location>
        <begin position="1"/>
        <end position="18"/>
    </location>
</feature>
<reference evidence="3" key="1">
    <citation type="submission" date="2023-10" db="EMBL/GenBank/DDBJ databases">
        <title>Genome assembly of Pristionchus species.</title>
        <authorList>
            <person name="Yoshida K."/>
            <person name="Sommer R.J."/>
        </authorList>
    </citation>
    <scope>NUCLEOTIDE SEQUENCE</scope>
    <source>
        <strain evidence="3">RS0144</strain>
    </source>
</reference>
<name>A0AAV5UAM7_9BILA</name>
<evidence type="ECO:0000313" key="4">
    <source>
        <dbReference type="Proteomes" id="UP001432027"/>
    </source>
</evidence>
<protein>
    <submittedName>
        <fullName evidence="3">Uncharacterized protein</fullName>
    </submittedName>
</protein>
<evidence type="ECO:0000256" key="1">
    <source>
        <dbReference type="SAM" id="MobiDB-lite"/>
    </source>
</evidence>
<evidence type="ECO:0000256" key="2">
    <source>
        <dbReference type="SAM" id="SignalP"/>
    </source>
</evidence>
<feature type="compositionally biased region" description="Acidic residues" evidence="1">
    <location>
        <begin position="99"/>
        <end position="110"/>
    </location>
</feature>
<proteinExistence type="predicted"/>
<dbReference type="AlphaFoldDB" id="A0AAV5UAM7"/>
<feature type="chain" id="PRO_5043529013" evidence="2">
    <location>
        <begin position="19"/>
        <end position="119"/>
    </location>
</feature>
<dbReference type="EMBL" id="BTSX01000006">
    <property type="protein sequence ID" value="GMT03415.1"/>
    <property type="molecule type" value="Genomic_DNA"/>
</dbReference>
<gene>
    <name evidence="3" type="ORF">PENTCL1PPCAC_25589</name>
</gene>
<evidence type="ECO:0000313" key="3">
    <source>
        <dbReference type="EMBL" id="GMT03415.1"/>
    </source>
</evidence>
<keyword evidence="4" id="KW-1185">Reference proteome</keyword>
<dbReference type="Proteomes" id="UP001432027">
    <property type="component" value="Unassembled WGS sequence"/>
</dbReference>
<accession>A0AAV5UAM7</accession>
<feature type="region of interest" description="Disordered" evidence="1">
    <location>
        <begin position="90"/>
        <end position="119"/>
    </location>
</feature>
<keyword evidence="2" id="KW-0732">Signal</keyword>
<comment type="caution">
    <text evidence="3">The sequence shown here is derived from an EMBL/GenBank/DDBJ whole genome shotgun (WGS) entry which is preliminary data.</text>
</comment>
<organism evidence="3 4">
    <name type="scientific">Pristionchus entomophagus</name>
    <dbReference type="NCBI Taxonomy" id="358040"/>
    <lineage>
        <taxon>Eukaryota</taxon>
        <taxon>Metazoa</taxon>
        <taxon>Ecdysozoa</taxon>
        <taxon>Nematoda</taxon>
        <taxon>Chromadorea</taxon>
        <taxon>Rhabditida</taxon>
        <taxon>Rhabditina</taxon>
        <taxon>Diplogasteromorpha</taxon>
        <taxon>Diplogasteroidea</taxon>
        <taxon>Neodiplogasteridae</taxon>
        <taxon>Pristionchus</taxon>
    </lineage>
</organism>
<sequence>MKFTRSFLILALIGLTSASFAAKTARKPGQRVQDGAKVARFSCGCGCGCGCCGCGCCKRKRRDHSSVVKGNKKNTTARFARIKRALGLEEPEQTKIEKEEESERCDDEKETNEKKEEVT</sequence>
<feature type="non-terminal residue" evidence="3">
    <location>
        <position position="119"/>
    </location>
</feature>